<evidence type="ECO:0000256" key="3">
    <source>
        <dbReference type="ARBA" id="ARBA00005097"/>
    </source>
</evidence>
<keyword evidence="11 15" id="KW-0560">Oxidoreductase</keyword>
<evidence type="ECO:0000256" key="11">
    <source>
        <dbReference type="ARBA" id="ARBA00023002"/>
    </source>
</evidence>
<keyword evidence="8 15" id="KW-0791">Threonine biosynthesis</keyword>
<dbReference type="RefSeq" id="WP_322497656.1">
    <property type="nucleotide sequence ID" value="NZ_JARGYT010000025.1"/>
</dbReference>
<feature type="binding site" evidence="15">
    <location>
        <position position="311"/>
    </location>
    <ligand>
        <name>NADP(+)</name>
        <dbReference type="ChEBI" id="CHEBI:58349"/>
    </ligand>
</feature>
<feature type="active site" description="Acyl-thioester intermediate" evidence="15">
    <location>
        <position position="130"/>
    </location>
</feature>
<dbReference type="CDD" id="cd02316">
    <property type="entry name" value="VcASADH2_like_N"/>
    <property type="match status" value="1"/>
</dbReference>
<sequence length="332" mass="36762">MSYKVAVVGATGSVGLNMLQIMHERSFPILEVIPLSSENSRGREVSFGDIDLKVIALDDYDFSDTHIALFSAGSKVSDQYGRMAAEAGCIVIDNSSFFRHDDQIPLVVPEINGNRVSDYTKKNVIANPNCTTIQIVMALKPLLSLANIKKVIVTTFQSVSGAGKEGVRELDKQMRGMLFNKEPENTIFPRQIAHNAIPCIGSINKNGFSIEEEKIMSEVNKILETQIYIEATCVRVPIFVGHCASVYVEFEEEVDLGEALEVLNEFPGIMLSENVLEYVTPIDCQGEDAVFVSRIRQHSKNTLNMWVVSDNLRKGAALNAVQIAEELVEHHI</sequence>
<accession>A0ABU5L7S1</accession>
<feature type="active site" description="Proton acceptor" evidence="15">
    <location>
        <position position="242"/>
    </location>
</feature>
<dbReference type="SUPFAM" id="SSF51735">
    <property type="entry name" value="NAD(P)-binding Rossmann-fold domains"/>
    <property type="match status" value="1"/>
</dbReference>
<feature type="binding site" evidence="15">
    <location>
        <position position="235"/>
    </location>
    <ligand>
        <name>substrate</name>
    </ligand>
</feature>
<keyword evidence="7 15" id="KW-0028">Amino-acid biosynthesis</keyword>
<comment type="caution">
    <text evidence="15">Lacks conserved residue(s) required for the propagation of feature annotation.</text>
</comment>
<evidence type="ECO:0000256" key="12">
    <source>
        <dbReference type="ARBA" id="ARBA00023154"/>
    </source>
</evidence>
<dbReference type="NCBIfam" id="NF011456">
    <property type="entry name" value="PRK14874.1"/>
    <property type="match status" value="1"/>
</dbReference>
<dbReference type="PIRSF" id="PIRSF000148">
    <property type="entry name" value="ASA_dh"/>
    <property type="match status" value="1"/>
</dbReference>
<dbReference type="CDD" id="cd18131">
    <property type="entry name" value="ASADH_C_bac_euk_like"/>
    <property type="match status" value="1"/>
</dbReference>
<evidence type="ECO:0000256" key="2">
    <source>
        <dbReference type="ARBA" id="ARBA00005076"/>
    </source>
</evidence>
<evidence type="ECO:0000256" key="5">
    <source>
        <dbReference type="ARBA" id="ARBA00011738"/>
    </source>
</evidence>
<evidence type="ECO:0000313" key="18">
    <source>
        <dbReference type="Proteomes" id="UP001293791"/>
    </source>
</evidence>
<dbReference type="InterPro" id="IPR012280">
    <property type="entry name" value="Semialdhyde_DH_dimer_dom"/>
</dbReference>
<keyword evidence="12 15" id="KW-0457">Lysine biosynthesis</keyword>
<dbReference type="Gene3D" id="3.30.360.10">
    <property type="entry name" value="Dihydrodipicolinate Reductase, domain 2"/>
    <property type="match status" value="1"/>
</dbReference>
<dbReference type="InterPro" id="IPR036291">
    <property type="entry name" value="NAD(P)-bd_dom_sf"/>
</dbReference>
<dbReference type="EMBL" id="JARGYT010000025">
    <property type="protein sequence ID" value="MDZ5762177.1"/>
    <property type="molecule type" value="Genomic_DNA"/>
</dbReference>
<comment type="catalytic activity">
    <reaction evidence="14 15">
        <text>L-aspartate 4-semialdehyde + phosphate + NADP(+) = 4-phospho-L-aspartate + NADPH + H(+)</text>
        <dbReference type="Rhea" id="RHEA:24284"/>
        <dbReference type="ChEBI" id="CHEBI:15378"/>
        <dbReference type="ChEBI" id="CHEBI:43474"/>
        <dbReference type="ChEBI" id="CHEBI:57535"/>
        <dbReference type="ChEBI" id="CHEBI:57783"/>
        <dbReference type="ChEBI" id="CHEBI:58349"/>
        <dbReference type="ChEBI" id="CHEBI:537519"/>
        <dbReference type="EC" id="1.2.1.11"/>
    </reaction>
</comment>
<dbReference type="Pfam" id="PF01118">
    <property type="entry name" value="Semialdhyde_dh"/>
    <property type="match status" value="1"/>
</dbReference>
<dbReference type="InterPro" id="IPR012080">
    <property type="entry name" value="Asp_semialdehyde_DH"/>
</dbReference>
<evidence type="ECO:0000256" key="14">
    <source>
        <dbReference type="ARBA" id="ARBA00047891"/>
    </source>
</evidence>
<evidence type="ECO:0000256" key="15">
    <source>
        <dbReference type="HAMAP-Rule" id="MF_02121"/>
    </source>
</evidence>
<dbReference type="Gene3D" id="3.40.50.720">
    <property type="entry name" value="NAD(P)-binding Rossmann-like Domain"/>
    <property type="match status" value="1"/>
</dbReference>
<dbReference type="SUPFAM" id="SSF55347">
    <property type="entry name" value="Glyceraldehyde-3-phosphate dehydrogenase-like, C-terminal domain"/>
    <property type="match status" value="1"/>
</dbReference>
<evidence type="ECO:0000259" key="16">
    <source>
        <dbReference type="SMART" id="SM00859"/>
    </source>
</evidence>
<feature type="binding site" evidence="15">
    <location>
        <position position="157"/>
    </location>
    <ligand>
        <name>substrate</name>
    </ligand>
</feature>
<comment type="similarity">
    <text evidence="4 15">Belongs to the aspartate-semialdehyde dehydrogenase family.</text>
</comment>
<dbReference type="InterPro" id="IPR000534">
    <property type="entry name" value="Semialdehyde_DH_NAD-bd"/>
</dbReference>
<feature type="binding site" evidence="15">
    <location>
        <begin position="39"/>
        <end position="40"/>
    </location>
    <ligand>
        <name>NADP(+)</name>
        <dbReference type="ChEBI" id="CHEBI:58349"/>
    </ligand>
</feature>
<gene>
    <name evidence="15" type="primary">asd</name>
    <name evidence="17" type="ORF">Cyrtocomes_00548</name>
</gene>
<keyword evidence="10 15" id="KW-0220">Diaminopimelate biosynthesis</keyword>
<dbReference type="Proteomes" id="UP001293791">
    <property type="component" value="Unassembled WGS sequence"/>
</dbReference>
<keyword evidence="18" id="KW-1185">Reference proteome</keyword>
<comment type="pathway">
    <text evidence="1 15">Amino-acid biosynthesis; L-methionine biosynthesis via de novo pathway; L-homoserine from L-aspartate: step 2/3.</text>
</comment>
<reference evidence="17 18" key="1">
    <citation type="submission" date="2023-02" db="EMBL/GenBank/DDBJ databases">
        <title>Host association and intracellularity evolved multiple times independently in the Rickettsiales.</title>
        <authorList>
            <person name="Castelli M."/>
            <person name="Nardi T."/>
            <person name="Gammuto L."/>
            <person name="Bellinzona G."/>
            <person name="Sabaneyeva E."/>
            <person name="Potekhin A."/>
            <person name="Serra V."/>
            <person name="Petroni G."/>
            <person name="Sassera D."/>
        </authorList>
    </citation>
    <scope>NUCLEOTIDE SEQUENCE [LARGE SCALE GENOMIC DNA]</scope>
    <source>
        <strain evidence="17 18">BOD18</strain>
    </source>
</reference>
<evidence type="ECO:0000256" key="8">
    <source>
        <dbReference type="ARBA" id="ARBA00022697"/>
    </source>
</evidence>
<dbReference type="Pfam" id="PF02774">
    <property type="entry name" value="Semialdhyde_dhC"/>
    <property type="match status" value="1"/>
</dbReference>
<dbReference type="PANTHER" id="PTHR46278:SF2">
    <property type="entry name" value="ASPARTATE-SEMIALDEHYDE DEHYDROGENASE"/>
    <property type="match status" value="1"/>
</dbReference>
<comment type="caution">
    <text evidence="17">The sequence shown here is derived from an EMBL/GenBank/DDBJ whole genome shotgun (WGS) entry which is preliminary data.</text>
</comment>
<dbReference type="SMART" id="SM00859">
    <property type="entry name" value="Semialdhyde_dh"/>
    <property type="match status" value="1"/>
</dbReference>
<dbReference type="EC" id="1.2.1.11" evidence="6 15"/>
<feature type="domain" description="Semialdehyde dehydrogenase NAD-binding" evidence="16">
    <location>
        <begin position="4"/>
        <end position="119"/>
    </location>
</feature>
<comment type="subunit">
    <text evidence="5 15">Homodimer.</text>
</comment>
<protein>
    <recommendedName>
        <fullName evidence="6 15">Aspartate-semialdehyde dehydrogenase</fullName>
        <shortName evidence="15">ASA dehydrogenase</shortName>
        <shortName evidence="15">ASADH</shortName>
        <ecNumber evidence="6 15">1.2.1.11</ecNumber>
    </recommendedName>
    <alternativeName>
        <fullName evidence="15">Aspartate-beta-semialdehyde dehydrogenase</fullName>
    </alternativeName>
</protein>
<keyword evidence="9 15" id="KW-0521">NADP</keyword>
<comment type="pathway">
    <text evidence="3 15">Amino-acid biosynthesis; L-threonine biosynthesis; L-threonine from L-aspartate: step 2/5.</text>
</comment>
<keyword evidence="13 15" id="KW-0486">Methionine biosynthesis</keyword>
<evidence type="ECO:0000256" key="7">
    <source>
        <dbReference type="ARBA" id="ARBA00022605"/>
    </source>
</evidence>
<evidence type="ECO:0000256" key="13">
    <source>
        <dbReference type="ARBA" id="ARBA00023167"/>
    </source>
</evidence>
<feature type="binding site" evidence="15">
    <location>
        <begin position="160"/>
        <end position="161"/>
    </location>
    <ligand>
        <name>NADP(+)</name>
        <dbReference type="ChEBI" id="CHEBI:58349"/>
    </ligand>
</feature>
<evidence type="ECO:0000256" key="9">
    <source>
        <dbReference type="ARBA" id="ARBA00022857"/>
    </source>
</evidence>
<organism evidence="17 18">
    <name type="scientific">Candidatus Cyrtobacter comes</name>
    <dbReference type="NCBI Taxonomy" id="675776"/>
    <lineage>
        <taxon>Bacteria</taxon>
        <taxon>Pseudomonadati</taxon>
        <taxon>Pseudomonadota</taxon>
        <taxon>Alphaproteobacteria</taxon>
        <taxon>Rickettsiales</taxon>
        <taxon>Candidatus Midichloriaceae</taxon>
        <taxon>Candidatus Cyrtobacter</taxon>
    </lineage>
</organism>
<evidence type="ECO:0000256" key="4">
    <source>
        <dbReference type="ARBA" id="ARBA00010584"/>
    </source>
</evidence>
<proteinExistence type="inferred from homology"/>
<evidence type="ECO:0000256" key="1">
    <source>
        <dbReference type="ARBA" id="ARBA00005021"/>
    </source>
</evidence>
<dbReference type="HAMAP" id="MF_02121">
    <property type="entry name" value="ASADH"/>
    <property type="match status" value="1"/>
</dbReference>
<dbReference type="InterPro" id="IPR005986">
    <property type="entry name" value="Asp_semialdehyde_DH_beta"/>
</dbReference>
<name>A0ABU5L7S1_9RICK</name>
<feature type="binding site" evidence="15">
    <location>
        <begin position="11"/>
        <end position="14"/>
    </location>
    <ligand>
        <name>NADP(+)</name>
        <dbReference type="ChEBI" id="CHEBI:58349"/>
    </ligand>
</feature>
<evidence type="ECO:0000313" key="17">
    <source>
        <dbReference type="EMBL" id="MDZ5762177.1"/>
    </source>
</evidence>
<evidence type="ECO:0000256" key="6">
    <source>
        <dbReference type="ARBA" id="ARBA00013120"/>
    </source>
</evidence>
<evidence type="ECO:0000256" key="10">
    <source>
        <dbReference type="ARBA" id="ARBA00022915"/>
    </source>
</evidence>
<comment type="pathway">
    <text evidence="2 15">Amino-acid biosynthesis; L-lysine biosynthesis via DAP pathway; (S)-tetrahydrodipicolinate from L-aspartate: step 2/4.</text>
</comment>
<dbReference type="NCBIfam" id="TIGR01296">
    <property type="entry name" value="asd_B"/>
    <property type="match status" value="1"/>
</dbReference>
<comment type="function">
    <text evidence="15">Catalyzes the NADPH-dependent formation of L-aspartate-semialdehyde (L-ASA) by the reductive dephosphorylation of L-aspartyl-4-phosphate.</text>
</comment>
<dbReference type="PANTHER" id="PTHR46278">
    <property type="entry name" value="DEHYDROGENASE, PUTATIVE-RELATED"/>
    <property type="match status" value="1"/>
</dbReference>
<feature type="binding site" evidence="15">
    <location>
        <position position="99"/>
    </location>
    <ligand>
        <name>phosphate</name>
        <dbReference type="ChEBI" id="CHEBI:43474"/>
    </ligand>
</feature>